<dbReference type="SUPFAM" id="SSF51905">
    <property type="entry name" value="FAD/NAD(P)-binding domain"/>
    <property type="match status" value="1"/>
</dbReference>
<comment type="function">
    <text evidence="10">Catalyzes the folate-dependent formation of 5-methyl-uridine at position 54 (M-5-U54) in all tRNAs.</text>
</comment>
<evidence type="ECO:0000256" key="4">
    <source>
        <dbReference type="ARBA" id="ARBA00022630"/>
    </source>
</evidence>
<organism evidence="12 13">
    <name type="scientific">Faecalibacterium prausnitzii</name>
    <dbReference type="NCBI Taxonomy" id="853"/>
    <lineage>
        <taxon>Bacteria</taxon>
        <taxon>Bacillati</taxon>
        <taxon>Bacillota</taxon>
        <taxon>Clostridia</taxon>
        <taxon>Eubacteriales</taxon>
        <taxon>Oscillospiraceae</taxon>
        <taxon>Faecalibacterium</taxon>
    </lineage>
</organism>
<dbReference type="GO" id="GO:0047151">
    <property type="term" value="F:tRNA (uracil(54)-C5)-methyltransferase activity, 5,10-methylenetetrahydrofolate-dependent"/>
    <property type="evidence" value="ECO:0007669"/>
    <property type="project" value="UniProtKB-UniRule"/>
</dbReference>
<dbReference type="AlphaFoldDB" id="A0A173T1F1"/>
<dbReference type="InterPro" id="IPR040131">
    <property type="entry name" value="MnmG_N"/>
</dbReference>
<keyword evidence="9 10" id="KW-0520">NAD</keyword>
<accession>A0A173T1F1</accession>
<dbReference type="GO" id="GO:0030488">
    <property type="term" value="P:tRNA methylation"/>
    <property type="evidence" value="ECO:0007669"/>
    <property type="project" value="TreeGrafter"/>
</dbReference>
<dbReference type="Proteomes" id="UP000095649">
    <property type="component" value="Unassembled WGS sequence"/>
</dbReference>
<evidence type="ECO:0000256" key="9">
    <source>
        <dbReference type="ARBA" id="ARBA00023027"/>
    </source>
</evidence>
<dbReference type="GO" id="GO:0002098">
    <property type="term" value="P:tRNA wobble uridine modification"/>
    <property type="evidence" value="ECO:0007669"/>
    <property type="project" value="TreeGrafter"/>
</dbReference>
<dbReference type="InterPro" id="IPR004417">
    <property type="entry name" value="TrmFO"/>
</dbReference>
<evidence type="ECO:0000313" key="12">
    <source>
        <dbReference type="EMBL" id="CUM96320.1"/>
    </source>
</evidence>
<reference evidence="12 13" key="1">
    <citation type="submission" date="2015-09" db="EMBL/GenBank/DDBJ databases">
        <authorList>
            <consortium name="Pathogen Informatics"/>
        </authorList>
    </citation>
    <scope>NUCLEOTIDE SEQUENCE [LARGE SCALE GENOMIC DNA]</scope>
    <source>
        <strain evidence="12 13">2789STDY5834970</strain>
    </source>
</reference>
<evidence type="ECO:0000256" key="10">
    <source>
        <dbReference type="HAMAP-Rule" id="MF_01037"/>
    </source>
</evidence>
<sequence>MNEYKVTILGAGLAGCEAALWLAGKGVQVELYEQKPVHFSPAHKSEGFAELICSNSLKAERLDSASGLLKEEMRRMGSRLLTAAEETRVAAGGALAVDRDAFSAAVTRMVEQCENITVHREQVETIDESAPILVATGPLTDGALADEIGRLTGDERLHFYDAVAPIVTAESLDYGKVFAASRYDRGEADYLNCPFNKAEYEAFHAALASAERAPLHDFDTGAEQSAKPDPDAHGKKADTVTVYEGCMPIEIMAARGADTMRFGPLRPVGLVDPNTGHRPWANVQLRAENKERTLYNIVGFQTNLKWGEQKRVFSMIPGLENAEFVRYGVMHRNTFLDAPRVLSAQLCLKAHPNVFFAGQITGFEGYMESAACGLLAARNLYARLEGRQLPPPPADTMCGALVQYLTTENKNFQPMGANMGILPPLPAETRPRDKRLRYMAQAERAVASFQHWLEETAL</sequence>
<evidence type="ECO:0000259" key="11">
    <source>
        <dbReference type="Pfam" id="PF01134"/>
    </source>
</evidence>
<protein>
    <recommendedName>
        <fullName evidence="10">Methylenetetrahydrofolate--tRNA-(uracil-5-)-methyltransferase TrmFO</fullName>
        <ecNumber evidence="10">2.1.1.74</ecNumber>
    </recommendedName>
    <alternativeName>
        <fullName evidence="10">Folate-dependent tRNA (uracil-5-)-methyltransferase</fullName>
    </alternativeName>
    <alternativeName>
        <fullName evidence="10">Folate-dependent tRNA(M-5-U54)-methyltransferase</fullName>
    </alternativeName>
</protein>
<keyword evidence="6 10" id="KW-0819">tRNA processing</keyword>
<evidence type="ECO:0000256" key="3">
    <source>
        <dbReference type="ARBA" id="ARBA00022603"/>
    </source>
</evidence>
<keyword evidence="3 10" id="KW-0489">Methyltransferase</keyword>
<comment type="catalytic activity">
    <reaction evidence="10">
        <text>uridine(54) in tRNA + (6R)-5,10-methylene-5,6,7,8-tetrahydrofolate + NADH + H(+) = 5-methyluridine(54) in tRNA + (6S)-5,6,7,8-tetrahydrofolate + NAD(+)</text>
        <dbReference type="Rhea" id="RHEA:16873"/>
        <dbReference type="Rhea" id="RHEA-COMP:10167"/>
        <dbReference type="Rhea" id="RHEA-COMP:10193"/>
        <dbReference type="ChEBI" id="CHEBI:15378"/>
        <dbReference type="ChEBI" id="CHEBI:15636"/>
        <dbReference type="ChEBI" id="CHEBI:57453"/>
        <dbReference type="ChEBI" id="CHEBI:57540"/>
        <dbReference type="ChEBI" id="CHEBI:57945"/>
        <dbReference type="ChEBI" id="CHEBI:65315"/>
        <dbReference type="ChEBI" id="CHEBI:74447"/>
        <dbReference type="EC" id="2.1.1.74"/>
    </reaction>
</comment>
<evidence type="ECO:0000256" key="1">
    <source>
        <dbReference type="ARBA" id="ARBA00001974"/>
    </source>
</evidence>
<dbReference type="NCBIfam" id="NF003739">
    <property type="entry name" value="PRK05335.1"/>
    <property type="match status" value="1"/>
</dbReference>
<comment type="cofactor">
    <cofactor evidence="1 10">
        <name>FAD</name>
        <dbReference type="ChEBI" id="CHEBI:57692"/>
    </cofactor>
</comment>
<keyword evidence="2 10" id="KW-0963">Cytoplasm</keyword>
<dbReference type="EC" id="2.1.1.74" evidence="10"/>
<comment type="subcellular location">
    <subcellularLocation>
        <location evidence="10">Cytoplasm</location>
    </subcellularLocation>
</comment>
<keyword evidence="4 10" id="KW-0285">Flavoprotein</keyword>
<evidence type="ECO:0000256" key="2">
    <source>
        <dbReference type="ARBA" id="ARBA00022490"/>
    </source>
</evidence>
<evidence type="ECO:0000313" key="13">
    <source>
        <dbReference type="Proteomes" id="UP000095649"/>
    </source>
</evidence>
<comment type="similarity">
    <text evidence="10">Belongs to the MnmG family. TrmFO subfamily.</text>
</comment>
<evidence type="ECO:0000256" key="7">
    <source>
        <dbReference type="ARBA" id="ARBA00022827"/>
    </source>
</evidence>
<feature type="domain" description="MnmG N-terminal" evidence="11">
    <location>
        <begin position="5"/>
        <end position="387"/>
    </location>
</feature>
<dbReference type="NCBIfam" id="TIGR00137">
    <property type="entry name" value="gid_trmFO"/>
    <property type="match status" value="1"/>
</dbReference>
<dbReference type="Pfam" id="PF01134">
    <property type="entry name" value="GIDA"/>
    <property type="match status" value="1"/>
</dbReference>
<dbReference type="InterPro" id="IPR002218">
    <property type="entry name" value="MnmG-rel"/>
</dbReference>
<dbReference type="EMBL" id="CYXN01000008">
    <property type="protein sequence ID" value="CUM96320.1"/>
    <property type="molecule type" value="Genomic_DNA"/>
</dbReference>
<dbReference type="RefSeq" id="WP_055185864.1">
    <property type="nucleotide sequence ID" value="NZ_CYXN01000008.1"/>
</dbReference>
<proteinExistence type="inferred from homology"/>
<feature type="binding site" evidence="10">
    <location>
        <begin position="10"/>
        <end position="15"/>
    </location>
    <ligand>
        <name>FAD</name>
        <dbReference type="ChEBI" id="CHEBI:57692"/>
    </ligand>
</feature>
<keyword evidence="8 10" id="KW-0521">NADP</keyword>
<evidence type="ECO:0000256" key="5">
    <source>
        <dbReference type="ARBA" id="ARBA00022679"/>
    </source>
</evidence>
<dbReference type="HAMAP" id="MF_01037">
    <property type="entry name" value="TrmFO"/>
    <property type="match status" value="1"/>
</dbReference>
<dbReference type="PROSITE" id="PS51257">
    <property type="entry name" value="PROKAR_LIPOPROTEIN"/>
    <property type="match status" value="1"/>
</dbReference>
<dbReference type="PANTHER" id="PTHR11806">
    <property type="entry name" value="GLUCOSE INHIBITED DIVISION PROTEIN A"/>
    <property type="match status" value="1"/>
</dbReference>
<keyword evidence="5 10" id="KW-0808">Transferase</keyword>
<dbReference type="InterPro" id="IPR036188">
    <property type="entry name" value="FAD/NAD-bd_sf"/>
</dbReference>
<evidence type="ECO:0000256" key="6">
    <source>
        <dbReference type="ARBA" id="ARBA00022694"/>
    </source>
</evidence>
<dbReference type="PANTHER" id="PTHR11806:SF2">
    <property type="entry name" value="METHYLENETETRAHYDROFOLATE--TRNA-(URACIL-5-)-METHYLTRANSFERASE TRMFO"/>
    <property type="match status" value="1"/>
</dbReference>
<gene>
    <name evidence="10 12" type="primary">trmFO</name>
    <name evidence="12" type="ORF">ERS852582_01320</name>
</gene>
<dbReference type="GO" id="GO:0050660">
    <property type="term" value="F:flavin adenine dinucleotide binding"/>
    <property type="evidence" value="ECO:0007669"/>
    <property type="project" value="UniProtKB-UniRule"/>
</dbReference>
<comment type="catalytic activity">
    <reaction evidence="10">
        <text>uridine(54) in tRNA + (6R)-5,10-methylene-5,6,7,8-tetrahydrofolate + NADPH + H(+) = 5-methyluridine(54) in tRNA + (6S)-5,6,7,8-tetrahydrofolate + NADP(+)</text>
        <dbReference type="Rhea" id="RHEA:62372"/>
        <dbReference type="Rhea" id="RHEA-COMP:10167"/>
        <dbReference type="Rhea" id="RHEA-COMP:10193"/>
        <dbReference type="ChEBI" id="CHEBI:15378"/>
        <dbReference type="ChEBI" id="CHEBI:15636"/>
        <dbReference type="ChEBI" id="CHEBI:57453"/>
        <dbReference type="ChEBI" id="CHEBI:57783"/>
        <dbReference type="ChEBI" id="CHEBI:58349"/>
        <dbReference type="ChEBI" id="CHEBI:65315"/>
        <dbReference type="ChEBI" id="CHEBI:74447"/>
        <dbReference type="EC" id="2.1.1.74"/>
    </reaction>
</comment>
<dbReference type="GO" id="GO:0005829">
    <property type="term" value="C:cytosol"/>
    <property type="evidence" value="ECO:0007669"/>
    <property type="project" value="TreeGrafter"/>
</dbReference>
<keyword evidence="7 10" id="KW-0274">FAD</keyword>
<name>A0A173T1F1_9FIRM</name>
<evidence type="ECO:0000256" key="8">
    <source>
        <dbReference type="ARBA" id="ARBA00022857"/>
    </source>
</evidence>
<dbReference type="Gene3D" id="3.50.50.60">
    <property type="entry name" value="FAD/NAD(P)-binding domain"/>
    <property type="match status" value="2"/>
</dbReference>
<dbReference type="OrthoDB" id="9803114at2"/>